<dbReference type="AlphaFoldDB" id="A0A7R7XHF7"/>
<dbReference type="InterPro" id="IPR013083">
    <property type="entry name" value="Znf_RING/FYVE/PHD"/>
</dbReference>
<comment type="subcellular location">
    <subcellularLocation>
        <location evidence="1">Nucleus</location>
    </subcellularLocation>
</comment>
<dbReference type="CDD" id="cd16651">
    <property type="entry name" value="SPL-RING_NSE2"/>
    <property type="match status" value="1"/>
</dbReference>
<dbReference type="Gene3D" id="3.30.40.10">
    <property type="entry name" value="Zinc/RING finger domain, C3HC4 (zinc finger)"/>
    <property type="match status" value="1"/>
</dbReference>
<evidence type="ECO:0000313" key="15">
    <source>
        <dbReference type="EMBL" id="BCS20714.1"/>
    </source>
</evidence>
<proteinExistence type="inferred from homology"/>
<dbReference type="Proteomes" id="UP000654913">
    <property type="component" value="Chromosome 2"/>
</dbReference>
<feature type="region of interest" description="Disordered" evidence="13">
    <location>
        <begin position="188"/>
        <end position="232"/>
    </location>
</feature>
<evidence type="ECO:0000256" key="13">
    <source>
        <dbReference type="SAM" id="MobiDB-lite"/>
    </source>
</evidence>
<feature type="compositionally biased region" description="Low complexity" evidence="13">
    <location>
        <begin position="300"/>
        <end position="313"/>
    </location>
</feature>
<feature type="region of interest" description="Disordered" evidence="13">
    <location>
        <begin position="1"/>
        <end position="53"/>
    </location>
</feature>
<dbReference type="EMBL" id="AP024444">
    <property type="protein sequence ID" value="BCS20714.1"/>
    <property type="molecule type" value="Genomic_DNA"/>
</dbReference>
<reference evidence="15" key="1">
    <citation type="submission" date="2021-01" db="EMBL/GenBank/DDBJ databases">
        <authorList>
            <consortium name="Aspergillus puulaauensis MK2 genome sequencing consortium"/>
            <person name="Kazuki M."/>
            <person name="Futagami T."/>
        </authorList>
    </citation>
    <scope>NUCLEOTIDE SEQUENCE</scope>
    <source>
        <strain evidence="15">MK2</strain>
    </source>
</reference>
<dbReference type="EC" id="5.2.1.8" evidence="4"/>
<feature type="region of interest" description="Disordered" evidence="13">
    <location>
        <begin position="87"/>
        <end position="147"/>
    </location>
</feature>
<feature type="domain" description="SP-RING-type" evidence="14">
    <location>
        <begin position="328"/>
        <end position="425"/>
    </location>
</feature>
<dbReference type="GO" id="GO:0016567">
    <property type="term" value="P:protein ubiquitination"/>
    <property type="evidence" value="ECO:0007669"/>
    <property type="project" value="InterPro"/>
</dbReference>
<feature type="compositionally biased region" description="Basic and acidic residues" evidence="13">
    <location>
        <begin position="107"/>
        <end position="147"/>
    </location>
</feature>
<keyword evidence="6" id="KW-0479">Metal-binding</keyword>
<keyword evidence="10" id="KW-0697">Rotamase</keyword>
<evidence type="ECO:0000256" key="1">
    <source>
        <dbReference type="ARBA" id="ARBA00004123"/>
    </source>
</evidence>
<dbReference type="PROSITE" id="PS51044">
    <property type="entry name" value="ZF_SP_RING"/>
    <property type="match status" value="1"/>
</dbReference>
<organism evidence="15 16">
    <name type="scientific">Aspergillus puulaauensis</name>
    <dbReference type="NCBI Taxonomy" id="1220207"/>
    <lineage>
        <taxon>Eukaryota</taxon>
        <taxon>Fungi</taxon>
        <taxon>Dikarya</taxon>
        <taxon>Ascomycota</taxon>
        <taxon>Pezizomycotina</taxon>
        <taxon>Eurotiomycetes</taxon>
        <taxon>Eurotiomycetidae</taxon>
        <taxon>Eurotiales</taxon>
        <taxon>Aspergillaceae</taxon>
        <taxon>Aspergillus</taxon>
    </lineage>
</organism>
<comment type="pathway">
    <text evidence="2">Protein modification; protein sumoylation.</text>
</comment>
<keyword evidence="7 12" id="KW-0863">Zinc-finger</keyword>
<keyword evidence="5" id="KW-0808">Transferase</keyword>
<feature type="compositionally biased region" description="Low complexity" evidence="13">
    <location>
        <begin position="373"/>
        <end position="386"/>
    </location>
</feature>
<protein>
    <recommendedName>
        <fullName evidence="4">peptidylprolyl isomerase</fullName>
        <ecNumber evidence="4">5.2.1.8</ecNumber>
    </recommendedName>
</protein>
<dbReference type="PANTHER" id="PTHR21330:SF1">
    <property type="entry name" value="E3 SUMO-PROTEIN LIGASE NSE2"/>
    <property type="match status" value="1"/>
</dbReference>
<reference evidence="15" key="2">
    <citation type="submission" date="2021-02" db="EMBL/GenBank/DDBJ databases">
        <title>Aspergillus puulaauensis MK2 genome sequence.</title>
        <authorList>
            <person name="Futagami T."/>
            <person name="Mori K."/>
            <person name="Kadooka C."/>
            <person name="Tanaka T."/>
        </authorList>
    </citation>
    <scope>NUCLEOTIDE SEQUENCE</scope>
    <source>
        <strain evidence="15">MK2</strain>
    </source>
</reference>
<dbReference type="SMART" id="SM00504">
    <property type="entry name" value="Ubox"/>
    <property type="match status" value="1"/>
</dbReference>
<feature type="compositionally biased region" description="Low complexity" evidence="13">
    <location>
        <begin position="26"/>
        <end position="39"/>
    </location>
</feature>
<keyword evidence="8" id="KW-0833">Ubl conjugation pathway</keyword>
<feature type="region of interest" description="Disordered" evidence="13">
    <location>
        <begin position="371"/>
        <end position="392"/>
    </location>
</feature>
<evidence type="ECO:0000256" key="2">
    <source>
        <dbReference type="ARBA" id="ARBA00004718"/>
    </source>
</evidence>
<evidence type="ECO:0000256" key="9">
    <source>
        <dbReference type="ARBA" id="ARBA00022833"/>
    </source>
</evidence>
<dbReference type="SUPFAM" id="SSF57850">
    <property type="entry name" value="RING/U-box"/>
    <property type="match status" value="1"/>
</dbReference>
<dbReference type="GO" id="GO:0004842">
    <property type="term" value="F:ubiquitin-protein transferase activity"/>
    <property type="evidence" value="ECO:0007669"/>
    <property type="project" value="InterPro"/>
</dbReference>
<keyword evidence="10" id="KW-0413">Isomerase</keyword>
<feature type="compositionally biased region" description="Basic and acidic residues" evidence="13">
    <location>
        <begin position="90"/>
        <end position="99"/>
    </location>
</feature>
<dbReference type="InterPro" id="IPR026846">
    <property type="entry name" value="Nse2(Mms21)"/>
</dbReference>
<dbReference type="GO" id="GO:0008270">
    <property type="term" value="F:zinc ion binding"/>
    <property type="evidence" value="ECO:0007669"/>
    <property type="project" value="UniProtKB-KW"/>
</dbReference>
<comment type="similarity">
    <text evidence="3">Belongs to the NSE2 family.</text>
</comment>
<evidence type="ECO:0000256" key="12">
    <source>
        <dbReference type="PROSITE-ProRule" id="PRU00452"/>
    </source>
</evidence>
<evidence type="ECO:0000256" key="4">
    <source>
        <dbReference type="ARBA" id="ARBA00013194"/>
    </source>
</evidence>
<dbReference type="GO" id="GO:0003755">
    <property type="term" value="F:peptidyl-prolyl cis-trans isomerase activity"/>
    <property type="evidence" value="ECO:0007669"/>
    <property type="project" value="UniProtKB-KW"/>
</dbReference>
<evidence type="ECO:0000256" key="6">
    <source>
        <dbReference type="ARBA" id="ARBA00022723"/>
    </source>
</evidence>
<evidence type="ECO:0000256" key="10">
    <source>
        <dbReference type="ARBA" id="ARBA00023110"/>
    </source>
</evidence>
<feature type="region of interest" description="Disordered" evidence="13">
    <location>
        <begin position="300"/>
        <end position="330"/>
    </location>
</feature>
<feature type="compositionally biased region" description="Low complexity" evidence="13">
    <location>
        <begin position="1"/>
        <end position="14"/>
    </location>
</feature>
<evidence type="ECO:0000256" key="7">
    <source>
        <dbReference type="ARBA" id="ARBA00022771"/>
    </source>
</evidence>
<evidence type="ECO:0000256" key="3">
    <source>
        <dbReference type="ARBA" id="ARBA00008212"/>
    </source>
</evidence>
<dbReference type="GO" id="GO:0016925">
    <property type="term" value="P:protein sumoylation"/>
    <property type="evidence" value="ECO:0007669"/>
    <property type="project" value="UniProtKB-UniPathway"/>
</dbReference>
<dbReference type="KEGG" id="apuu:APUU_21146A"/>
<evidence type="ECO:0000256" key="5">
    <source>
        <dbReference type="ARBA" id="ARBA00022679"/>
    </source>
</evidence>
<dbReference type="InterPro" id="IPR003613">
    <property type="entry name" value="Ubox_domain"/>
</dbReference>
<keyword evidence="9" id="KW-0862">Zinc</keyword>
<dbReference type="OrthoDB" id="756301at2759"/>
<dbReference type="GO" id="GO:0061665">
    <property type="term" value="F:SUMO ligase activity"/>
    <property type="evidence" value="ECO:0007669"/>
    <property type="project" value="TreeGrafter"/>
</dbReference>
<dbReference type="GO" id="GO:0005634">
    <property type="term" value="C:nucleus"/>
    <property type="evidence" value="ECO:0007669"/>
    <property type="project" value="UniProtKB-SubCell"/>
</dbReference>
<dbReference type="GeneID" id="64970719"/>
<evidence type="ECO:0000259" key="14">
    <source>
        <dbReference type="PROSITE" id="PS51044"/>
    </source>
</evidence>
<dbReference type="Pfam" id="PF11789">
    <property type="entry name" value="zf-Nse"/>
    <property type="match status" value="1"/>
</dbReference>
<keyword evidence="16" id="KW-1185">Reference proteome</keyword>
<feature type="compositionally biased region" description="Acidic residues" evidence="13">
    <location>
        <begin position="207"/>
        <end position="231"/>
    </location>
</feature>
<feature type="compositionally biased region" description="Basic and acidic residues" evidence="13">
    <location>
        <begin position="466"/>
        <end position="499"/>
    </location>
</feature>
<gene>
    <name evidence="15" type="ORF">APUU_21146A</name>
</gene>
<feature type="region of interest" description="Disordered" evidence="13">
    <location>
        <begin position="427"/>
        <end position="517"/>
    </location>
</feature>
<name>A0A7R7XHF7_9EURO</name>
<evidence type="ECO:0000256" key="8">
    <source>
        <dbReference type="ARBA" id="ARBA00022786"/>
    </source>
</evidence>
<dbReference type="UniPathway" id="UPA00886"/>
<feature type="compositionally biased region" description="Acidic residues" evidence="13">
    <location>
        <begin position="504"/>
        <end position="517"/>
    </location>
</feature>
<keyword evidence="11" id="KW-0539">Nucleus</keyword>
<dbReference type="RefSeq" id="XP_041552908.1">
    <property type="nucleotide sequence ID" value="XM_041699866.1"/>
</dbReference>
<dbReference type="InterPro" id="IPR004181">
    <property type="entry name" value="Znf_MIZ"/>
</dbReference>
<sequence length="517" mass="57539">MLSTPGPSRGPSSSSRHRDRDRARARGGTETGTPRRAGTPPLPTYEPPIAQLNDAGQQALLGLLRAQGLQQLKTHLHHVETKLTDSAGEINEKLTDAREKARKRRERERERDAGRSMTEARDGEAGEGNLDDRGAASEESSRLKGLEESIEALTGRLDASMRRAIDSESRVDGLGEILGALQSEVDANVNTESRRQRPRRRTRRGADEEEEGGDDEEGGLYEATPEPEVDREEISLRRKLEERLNQKQAKWENLTLTERYSENNDYKGFYRIIHDSKHPSDAIPPLPHPSTWFAHLEDTNASARSPTAAPSRNTRQQRTRAGSSASADSDDLAIERERISLRCPLTLLPFRDPVTSTKCPHSFEREAITSMISQSAMTAPSQSSSSGRGGRRIRAVKCPVCSEVLTNNDLRDDPALVRRVRRAETALRREREEEEEGELGLSERRRLRQSGITVGSDDDSDGGDDSNGRGDTMDVDQVRIKQERAMSRGVTETENRGSETQDSGTDEDEDEAEDEDE</sequence>
<accession>A0A7R7XHF7</accession>
<dbReference type="GO" id="GO:0030915">
    <property type="term" value="C:Smc5-Smc6 complex"/>
    <property type="evidence" value="ECO:0007669"/>
    <property type="project" value="InterPro"/>
</dbReference>
<dbReference type="PANTHER" id="PTHR21330">
    <property type="entry name" value="E3 SUMO-PROTEIN LIGASE NSE2"/>
    <property type="match status" value="1"/>
</dbReference>
<dbReference type="GO" id="GO:0000724">
    <property type="term" value="P:double-strand break repair via homologous recombination"/>
    <property type="evidence" value="ECO:0007669"/>
    <property type="project" value="InterPro"/>
</dbReference>
<evidence type="ECO:0000313" key="16">
    <source>
        <dbReference type="Proteomes" id="UP000654913"/>
    </source>
</evidence>
<evidence type="ECO:0000256" key="11">
    <source>
        <dbReference type="ARBA" id="ARBA00023242"/>
    </source>
</evidence>